<evidence type="ECO:0000313" key="2">
    <source>
        <dbReference type="Proteomes" id="UP000324222"/>
    </source>
</evidence>
<name>A0A5B7IF26_PORTR</name>
<dbReference type="AlphaFoldDB" id="A0A5B7IF26"/>
<proteinExistence type="predicted"/>
<comment type="caution">
    <text evidence="1">The sequence shown here is derived from an EMBL/GenBank/DDBJ whole genome shotgun (WGS) entry which is preliminary data.</text>
</comment>
<dbReference type="EMBL" id="VSRR010053237">
    <property type="protein sequence ID" value="MPC80167.1"/>
    <property type="molecule type" value="Genomic_DNA"/>
</dbReference>
<gene>
    <name evidence="1" type="ORF">E2C01_074737</name>
</gene>
<organism evidence="1 2">
    <name type="scientific">Portunus trituberculatus</name>
    <name type="common">Swimming crab</name>
    <name type="synonym">Neptunus trituberculatus</name>
    <dbReference type="NCBI Taxonomy" id="210409"/>
    <lineage>
        <taxon>Eukaryota</taxon>
        <taxon>Metazoa</taxon>
        <taxon>Ecdysozoa</taxon>
        <taxon>Arthropoda</taxon>
        <taxon>Crustacea</taxon>
        <taxon>Multicrustacea</taxon>
        <taxon>Malacostraca</taxon>
        <taxon>Eumalacostraca</taxon>
        <taxon>Eucarida</taxon>
        <taxon>Decapoda</taxon>
        <taxon>Pleocyemata</taxon>
        <taxon>Brachyura</taxon>
        <taxon>Eubrachyura</taxon>
        <taxon>Portunoidea</taxon>
        <taxon>Portunidae</taxon>
        <taxon>Portuninae</taxon>
        <taxon>Portunus</taxon>
    </lineage>
</organism>
<protein>
    <submittedName>
        <fullName evidence="1">Uncharacterized protein</fullName>
    </submittedName>
</protein>
<reference evidence="1 2" key="1">
    <citation type="submission" date="2019-05" db="EMBL/GenBank/DDBJ databases">
        <title>Another draft genome of Portunus trituberculatus and its Hox gene families provides insights of decapod evolution.</title>
        <authorList>
            <person name="Jeong J.-H."/>
            <person name="Song I."/>
            <person name="Kim S."/>
            <person name="Choi T."/>
            <person name="Kim D."/>
            <person name="Ryu S."/>
            <person name="Kim W."/>
        </authorList>
    </citation>
    <scope>NUCLEOTIDE SEQUENCE [LARGE SCALE GENOMIC DNA]</scope>
    <source>
        <tissue evidence="1">Muscle</tissue>
    </source>
</reference>
<sequence length="166" mass="18508">MSLLKTRSSTCKDLDGRGRSLLLSRGEQQTRAGCCKLGASSSLFLLFLRLLKCREASLPPFHSCLQEKESHRRLGKANDLPARIIVNKPHQRRLVLSRRASHRQLSSDAVLNPTALHVSSYLGQSFSVLVSSTVVQSVVASRGRQAERASEVPCYQHLAWFRLITL</sequence>
<evidence type="ECO:0000313" key="1">
    <source>
        <dbReference type="EMBL" id="MPC80167.1"/>
    </source>
</evidence>
<keyword evidence="2" id="KW-1185">Reference proteome</keyword>
<dbReference type="Proteomes" id="UP000324222">
    <property type="component" value="Unassembled WGS sequence"/>
</dbReference>
<accession>A0A5B7IF26</accession>